<reference evidence="1 2" key="1">
    <citation type="journal article" date="2013" name="ISME J.">
        <title>By their genes ye shall know them: genomic signatures of predatory bacteria.</title>
        <authorList>
            <person name="Pasternak Z."/>
            <person name="Pietrokovski S."/>
            <person name="Rotem O."/>
            <person name="Gophna U."/>
            <person name="Lurie-Weinberger M.N."/>
            <person name="Jurkevitch E."/>
        </authorList>
    </citation>
    <scope>NUCLEOTIDE SEQUENCE [LARGE SCALE GENOMIC DNA]</scope>
    <source>
        <strain evidence="1 2">JSS</strain>
    </source>
</reference>
<evidence type="ECO:0000313" key="1">
    <source>
        <dbReference type="EMBL" id="AGH94337.1"/>
    </source>
</evidence>
<protein>
    <submittedName>
        <fullName evidence="1">Uncharacterized protein</fullName>
    </submittedName>
</protein>
<accession>M4V4S1</accession>
<evidence type="ECO:0000313" key="2">
    <source>
        <dbReference type="Proteomes" id="UP000012040"/>
    </source>
</evidence>
<name>M4V4S1_9BACT</name>
<organism evidence="1 2">
    <name type="scientific">Pseudobdellovibrio exovorus JSS</name>
    <dbReference type="NCBI Taxonomy" id="1184267"/>
    <lineage>
        <taxon>Bacteria</taxon>
        <taxon>Pseudomonadati</taxon>
        <taxon>Bdellovibrionota</taxon>
        <taxon>Bdellovibrionia</taxon>
        <taxon>Bdellovibrionales</taxon>
        <taxon>Pseudobdellovibrionaceae</taxon>
        <taxon>Pseudobdellovibrio</taxon>
    </lineage>
</organism>
<keyword evidence="2" id="KW-1185">Reference proteome</keyword>
<dbReference type="HOGENOM" id="CLU_2128583_0_0_7"/>
<dbReference type="KEGG" id="bex:A11Q_117"/>
<sequence length="113" mass="13020">MMAFKGILASLIVPMPLREMFRRLIVFLGYLALFAIMLGIRPHVSEAQERLNPWNSSWNWPIPIQQSPLLSPLVMSSCEKFDNKNFSSLNLTNFNTKKKFQCNQQPQHKGGLQ</sequence>
<dbReference type="AlphaFoldDB" id="M4V4S1"/>
<gene>
    <name evidence="1" type="ORF">A11Q_117</name>
</gene>
<dbReference type="Proteomes" id="UP000012040">
    <property type="component" value="Chromosome"/>
</dbReference>
<proteinExistence type="predicted"/>
<dbReference type="STRING" id="1184267.A11Q_117"/>
<dbReference type="EMBL" id="CP003537">
    <property type="protein sequence ID" value="AGH94337.1"/>
    <property type="molecule type" value="Genomic_DNA"/>
</dbReference>
<dbReference type="RefSeq" id="WP_015468827.1">
    <property type="nucleotide sequence ID" value="NC_020813.1"/>
</dbReference>